<keyword evidence="5" id="KW-0547">Nucleotide-binding</keyword>
<dbReference type="Proteomes" id="UP001595967">
    <property type="component" value="Unassembled WGS sequence"/>
</dbReference>
<dbReference type="InterPro" id="IPR050334">
    <property type="entry name" value="Molybdenum_import_ModC"/>
</dbReference>
<feature type="domain" description="ABC transporter" evidence="10">
    <location>
        <begin position="11"/>
        <end position="244"/>
    </location>
</feature>
<evidence type="ECO:0000259" key="11">
    <source>
        <dbReference type="PROSITE" id="PS51866"/>
    </source>
</evidence>
<proteinExistence type="predicted"/>
<keyword evidence="1" id="KW-0813">Transport</keyword>
<dbReference type="InterPro" id="IPR003439">
    <property type="entry name" value="ABC_transporter-like_ATP-bd"/>
</dbReference>
<dbReference type="PANTHER" id="PTHR43514">
    <property type="entry name" value="ABC TRANSPORTER I FAMILY MEMBER 10"/>
    <property type="match status" value="1"/>
</dbReference>
<dbReference type="PROSITE" id="PS51866">
    <property type="entry name" value="MOP"/>
    <property type="match status" value="1"/>
</dbReference>
<dbReference type="PROSITE" id="PS50893">
    <property type="entry name" value="ABC_TRANSPORTER_2"/>
    <property type="match status" value="1"/>
</dbReference>
<name>A0ABV9GUV4_9BURK</name>
<evidence type="ECO:0000256" key="3">
    <source>
        <dbReference type="ARBA" id="ARBA00022505"/>
    </source>
</evidence>
<dbReference type="Pfam" id="PF00005">
    <property type="entry name" value="ABC_tran"/>
    <property type="match status" value="1"/>
</dbReference>
<evidence type="ECO:0000256" key="5">
    <source>
        <dbReference type="ARBA" id="ARBA00022741"/>
    </source>
</evidence>
<accession>A0ABV9GUV4</accession>
<keyword evidence="4" id="KW-0997">Cell inner membrane</keyword>
<dbReference type="EMBL" id="JBHSEW010000001">
    <property type="protein sequence ID" value="MFC4621090.1"/>
    <property type="molecule type" value="Genomic_DNA"/>
</dbReference>
<keyword evidence="3 9" id="KW-0500">Molybdenum</keyword>
<evidence type="ECO:0000256" key="2">
    <source>
        <dbReference type="ARBA" id="ARBA00022475"/>
    </source>
</evidence>
<dbReference type="InterPro" id="IPR027417">
    <property type="entry name" value="P-loop_NTPase"/>
</dbReference>
<organism evidence="12 13">
    <name type="scientific">Comamonas nitrativorans</name>
    <dbReference type="NCBI Taxonomy" id="108437"/>
    <lineage>
        <taxon>Bacteria</taxon>
        <taxon>Pseudomonadati</taxon>
        <taxon>Pseudomonadota</taxon>
        <taxon>Betaproteobacteria</taxon>
        <taxon>Burkholderiales</taxon>
        <taxon>Comamonadaceae</taxon>
        <taxon>Comamonas</taxon>
    </lineage>
</organism>
<dbReference type="PANTHER" id="PTHR43514:SF10">
    <property type="entry name" value="MOLYBDENUM IMPORT ATP-BINDING PROTEIN MODC 2"/>
    <property type="match status" value="1"/>
</dbReference>
<reference evidence="13" key="1">
    <citation type="journal article" date="2019" name="Int. J. Syst. Evol. Microbiol.">
        <title>The Global Catalogue of Microorganisms (GCM) 10K type strain sequencing project: providing services to taxonomists for standard genome sequencing and annotation.</title>
        <authorList>
            <consortium name="The Broad Institute Genomics Platform"/>
            <consortium name="The Broad Institute Genome Sequencing Center for Infectious Disease"/>
            <person name="Wu L."/>
            <person name="Ma J."/>
        </authorList>
    </citation>
    <scope>NUCLEOTIDE SEQUENCE [LARGE SCALE GENOMIC DNA]</scope>
    <source>
        <strain evidence="13">JCM 11650</strain>
    </source>
</reference>
<dbReference type="PROSITE" id="PS00211">
    <property type="entry name" value="ABC_TRANSPORTER_1"/>
    <property type="match status" value="1"/>
</dbReference>
<dbReference type="RefSeq" id="WP_377723682.1">
    <property type="nucleotide sequence ID" value="NZ_JBHSEW010000001.1"/>
</dbReference>
<dbReference type="Gene3D" id="3.40.50.300">
    <property type="entry name" value="P-loop containing nucleotide triphosphate hydrolases"/>
    <property type="match status" value="1"/>
</dbReference>
<feature type="domain" description="Mop" evidence="11">
    <location>
        <begin position="309"/>
        <end position="373"/>
    </location>
</feature>
<evidence type="ECO:0000313" key="13">
    <source>
        <dbReference type="Proteomes" id="UP001595967"/>
    </source>
</evidence>
<dbReference type="InterPro" id="IPR004606">
    <property type="entry name" value="Mop_domain"/>
</dbReference>
<evidence type="ECO:0000259" key="10">
    <source>
        <dbReference type="PROSITE" id="PS50893"/>
    </source>
</evidence>
<evidence type="ECO:0000256" key="1">
    <source>
        <dbReference type="ARBA" id="ARBA00022448"/>
    </source>
</evidence>
<keyword evidence="8" id="KW-0472">Membrane</keyword>
<dbReference type="SUPFAM" id="SSF50331">
    <property type="entry name" value="MOP-like"/>
    <property type="match status" value="1"/>
</dbReference>
<evidence type="ECO:0000256" key="7">
    <source>
        <dbReference type="ARBA" id="ARBA00022967"/>
    </source>
</evidence>
<evidence type="ECO:0000313" key="12">
    <source>
        <dbReference type="EMBL" id="MFC4621090.1"/>
    </source>
</evidence>
<dbReference type="InterPro" id="IPR011868">
    <property type="entry name" value="ModC_ABC_ATP-bd"/>
</dbReference>
<keyword evidence="13" id="KW-1185">Reference proteome</keyword>
<dbReference type="Gene3D" id="2.40.50.100">
    <property type="match status" value="1"/>
</dbReference>
<keyword evidence="7" id="KW-1278">Translocase</keyword>
<dbReference type="InterPro" id="IPR017871">
    <property type="entry name" value="ABC_transporter-like_CS"/>
</dbReference>
<dbReference type="Pfam" id="PF03459">
    <property type="entry name" value="TOBE"/>
    <property type="match status" value="1"/>
</dbReference>
<sequence length="373" mass="39783">MSSNMNDDAIGDTIDIALRLPRHGFTLDVQLQLPTRGFTALYGPSGCGKTTMLRAIAGLERAAGHVRIGAQVWQDDARQTWLPTHRRALGYVFQEASLFAHLNVQGNLEFGLRRTPPARRKVALEQVVALLGIGHLLQRSSSTLSGGERQRVAIARALATSPQLLLMDEPLSALDASRKAEVLPYLETLQRELAIPVLYVSHAQEEVLRLAQHVVLLERGQALRHGSATDILSHIDQPLTGNATAVLEGVLLARDNDEDESDHLCTIGFAGGQLLLPTGPQVAPLPIGSPVRLCIAARDVSLSLTPLTDSTLLNSLPATITALRDDGPGQVLVALDVGGSALLAQVSSRSARALQLAVGQAVLAHVKGVALLR</sequence>
<dbReference type="GO" id="GO:0005524">
    <property type="term" value="F:ATP binding"/>
    <property type="evidence" value="ECO:0007669"/>
    <property type="project" value="UniProtKB-KW"/>
</dbReference>
<dbReference type="NCBIfam" id="TIGR02142">
    <property type="entry name" value="modC_ABC"/>
    <property type="match status" value="1"/>
</dbReference>
<dbReference type="SMART" id="SM00382">
    <property type="entry name" value="AAA"/>
    <property type="match status" value="1"/>
</dbReference>
<evidence type="ECO:0000256" key="9">
    <source>
        <dbReference type="PROSITE-ProRule" id="PRU01213"/>
    </source>
</evidence>
<comment type="caution">
    <text evidence="12">The sequence shown here is derived from an EMBL/GenBank/DDBJ whole genome shotgun (WGS) entry which is preliminary data.</text>
</comment>
<dbReference type="SUPFAM" id="SSF52540">
    <property type="entry name" value="P-loop containing nucleoside triphosphate hydrolases"/>
    <property type="match status" value="1"/>
</dbReference>
<evidence type="ECO:0000256" key="6">
    <source>
        <dbReference type="ARBA" id="ARBA00022840"/>
    </source>
</evidence>
<keyword evidence="6 12" id="KW-0067">ATP-binding</keyword>
<gene>
    <name evidence="12" type="primary">modC</name>
    <name evidence="12" type="ORF">ACFO3A_02510</name>
</gene>
<dbReference type="InterPro" id="IPR003593">
    <property type="entry name" value="AAA+_ATPase"/>
</dbReference>
<protein>
    <submittedName>
        <fullName evidence="12">Molybdenum ABC transporter ATP-binding protein</fullName>
    </submittedName>
</protein>
<keyword evidence="2" id="KW-1003">Cell membrane</keyword>
<evidence type="ECO:0000256" key="8">
    <source>
        <dbReference type="ARBA" id="ARBA00023136"/>
    </source>
</evidence>
<dbReference type="InterPro" id="IPR005116">
    <property type="entry name" value="Transp-assoc_OB_typ1"/>
</dbReference>
<dbReference type="InterPro" id="IPR008995">
    <property type="entry name" value="Mo/tungstate-bd_C_term_dom"/>
</dbReference>
<evidence type="ECO:0000256" key="4">
    <source>
        <dbReference type="ARBA" id="ARBA00022519"/>
    </source>
</evidence>